<dbReference type="PROSITE" id="PS51841">
    <property type="entry name" value="LTD"/>
    <property type="match status" value="1"/>
</dbReference>
<dbReference type="InterPro" id="IPR000768">
    <property type="entry name" value="ART"/>
</dbReference>
<dbReference type="GO" id="GO:0005652">
    <property type="term" value="C:nuclear lamina"/>
    <property type="evidence" value="ECO:0007669"/>
    <property type="project" value="TreeGrafter"/>
</dbReference>
<dbReference type="PROSITE" id="PS51996">
    <property type="entry name" value="TR_MART"/>
    <property type="match status" value="1"/>
</dbReference>
<dbReference type="EMBL" id="CAJNOI010002972">
    <property type="protein sequence ID" value="CAF1500120.1"/>
    <property type="molecule type" value="Genomic_DNA"/>
</dbReference>
<gene>
    <name evidence="12" type="ORF">BJG266_LOCUS43119</name>
    <name evidence="13" type="ORF">QVE165_LOCUS60040</name>
</gene>
<name>A0A816EAV4_9BILA</name>
<evidence type="ECO:0000256" key="9">
    <source>
        <dbReference type="RuleBase" id="RU361228"/>
    </source>
</evidence>
<keyword evidence="9" id="KW-0521">NADP</keyword>
<dbReference type="GO" id="GO:0006998">
    <property type="term" value="P:nuclear envelope organization"/>
    <property type="evidence" value="ECO:0007669"/>
    <property type="project" value="TreeGrafter"/>
</dbReference>
<evidence type="ECO:0000256" key="5">
    <source>
        <dbReference type="ARBA" id="ARBA00022695"/>
    </source>
</evidence>
<evidence type="ECO:0000256" key="8">
    <source>
        <dbReference type="ARBA" id="ARBA00047597"/>
    </source>
</evidence>
<dbReference type="Gene3D" id="3.90.176.10">
    <property type="entry name" value="Toxin ADP-ribosyltransferase, Chain A, domain 1"/>
    <property type="match status" value="1"/>
</dbReference>
<evidence type="ECO:0000256" key="4">
    <source>
        <dbReference type="ARBA" id="ARBA00022679"/>
    </source>
</evidence>
<dbReference type="GO" id="GO:0106274">
    <property type="term" value="F:NAD+-protein-arginine ADP-ribosyltransferase activity"/>
    <property type="evidence" value="ECO:0007669"/>
    <property type="project" value="UniProtKB-EC"/>
</dbReference>
<dbReference type="Proteomes" id="UP000663877">
    <property type="component" value="Unassembled WGS sequence"/>
</dbReference>
<evidence type="ECO:0000313" key="14">
    <source>
        <dbReference type="Proteomes" id="UP000663832"/>
    </source>
</evidence>
<evidence type="ECO:0000256" key="1">
    <source>
        <dbReference type="ARBA" id="ARBA00004123"/>
    </source>
</evidence>
<dbReference type="Gene3D" id="2.60.40.1260">
    <property type="entry name" value="Lamin Tail domain"/>
    <property type="match status" value="1"/>
</dbReference>
<dbReference type="SUPFAM" id="SSF56399">
    <property type="entry name" value="ADP-ribosylation"/>
    <property type="match status" value="1"/>
</dbReference>
<keyword evidence="7" id="KW-0539">Nucleus</keyword>
<dbReference type="GO" id="GO:0051664">
    <property type="term" value="P:nuclear pore localization"/>
    <property type="evidence" value="ECO:0007669"/>
    <property type="project" value="TreeGrafter"/>
</dbReference>
<dbReference type="OrthoDB" id="423533at2759"/>
<keyword evidence="3 9" id="KW-0328">Glycosyltransferase</keyword>
<keyword evidence="14" id="KW-1185">Reference proteome</keyword>
<dbReference type="Pfam" id="PF01129">
    <property type="entry name" value="ART"/>
    <property type="match status" value="1"/>
</dbReference>
<keyword evidence="6" id="KW-0175">Coiled coil</keyword>
<dbReference type="GO" id="GO:0007097">
    <property type="term" value="P:nuclear migration"/>
    <property type="evidence" value="ECO:0007669"/>
    <property type="project" value="TreeGrafter"/>
</dbReference>
<protein>
    <recommendedName>
        <fullName evidence="9">NAD(P)(+)--arginine ADP-ribosyltransferase</fullName>
        <ecNumber evidence="9">2.4.2.31</ecNumber>
    </recommendedName>
    <alternativeName>
        <fullName evidence="9">Mono(ADP-ribosyl)transferase</fullName>
    </alternativeName>
</protein>
<feature type="domain" description="LTD" evidence="11">
    <location>
        <begin position="405"/>
        <end position="527"/>
    </location>
</feature>
<reference evidence="13" key="1">
    <citation type="submission" date="2021-02" db="EMBL/GenBank/DDBJ databases">
        <authorList>
            <person name="Nowell W R."/>
        </authorList>
    </citation>
    <scope>NUCLEOTIDE SEQUENCE</scope>
</reference>
<evidence type="ECO:0000313" key="13">
    <source>
        <dbReference type="EMBL" id="CAF1644256.1"/>
    </source>
</evidence>
<dbReference type="PANTHER" id="PTHR45721">
    <property type="entry name" value="LAMIN DM0-RELATED"/>
    <property type="match status" value="1"/>
</dbReference>
<evidence type="ECO:0000256" key="3">
    <source>
        <dbReference type="ARBA" id="ARBA00022676"/>
    </source>
</evidence>
<feature type="region of interest" description="Disordered" evidence="10">
    <location>
        <begin position="274"/>
        <end position="300"/>
    </location>
</feature>
<keyword evidence="4 9" id="KW-0808">Transferase</keyword>
<dbReference type="EC" id="2.4.2.31" evidence="9"/>
<feature type="compositionally biased region" description="Low complexity" evidence="10">
    <location>
        <begin position="351"/>
        <end position="380"/>
    </location>
</feature>
<evidence type="ECO:0000259" key="11">
    <source>
        <dbReference type="PROSITE" id="PS51841"/>
    </source>
</evidence>
<evidence type="ECO:0000256" key="6">
    <source>
        <dbReference type="ARBA" id="ARBA00023054"/>
    </source>
</evidence>
<comment type="subcellular location">
    <subcellularLocation>
        <location evidence="1">Nucleus</location>
    </subcellularLocation>
</comment>
<comment type="similarity">
    <text evidence="2 9">Belongs to the Arg-specific ADP-ribosyltransferase family.</text>
</comment>
<dbReference type="GO" id="GO:0031507">
    <property type="term" value="P:heterochromatin formation"/>
    <property type="evidence" value="ECO:0007669"/>
    <property type="project" value="TreeGrafter"/>
</dbReference>
<evidence type="ECO:0000256" key="7">
    <source>
        <dbReference type="ARBA" id="ARBA00023242"/>
    </source>
</evidence>
<keyword evidence="9" id="KW-0520">NAD</keyword>
<accession>A0A816EAV4</accession>
<comment type="caution">
    <text evidence="13">The sequence shown here is derived from an EMBL/GenBank/DDBJ whole genome shotgun (WGS) entry which is preliminary data.</text>
</comment>
<proteinExistence type="inferred from homology"/>
<dbReference type="GO" id="GO:0005200">
    <property type="term" value="F:structural constituent of cytoskeleton"/>
    <property type="evidence" value="ECO:0007669"/>
    <property type="project" value="TreeGrafter"/>
</dbReference>
<dbReference type="GO" id="GO:0016779">
    <property type="term" value="F:nucleotidyltransferase activity"/>
    <property type="evidence" value="ECO:0007669"/>
    <property type="project" value="UniProtKB-KW"/>
</dbReference>
<comment type="catalytic activity">
    <reaction evidence="8 9">
        <text>L-arginyl-[protein] + NAD(+) = N(omega)-(ADP-D-ribosyl)-L-arginyl-[protein] + nicotinamide + H(+)</text>
        <dbReference type="Rhea" id="RHEA:19149"/>
        <dbReference type="Rhea" id="RHEA-COMP:10532"/>
        <dbReference type="Rhea" id="RHEA-COMP:15087"/>
        <dbReference type="ChEBI" id="CHEBI:15378"/>
        <dbReference type="ChEBI" id="CHEBI:17154"/>
        <dbReference type="ChEBI" id="CHEBI:29965"/>
        <dbReference type="ChEBI" id="CHEBI:57540"/>
        <dbReference type="ChEBI" id="CHEBI:142554"/>
        <dbReference type="EC" id="2.4.2.31"/>
    </reaction>
</comment>
<dbReference type="SUPFAM" id="SSF74853">
    <property type="entry name" value="Lamin A/C globular tail domain"/>
    <property type="match status" value="1"/>
</dbReference>
<dbReference type="EMBL" id="CAJNOM010003316">
    <property type="protein sequence ID" value="CAF1644256.1"/>
    <property type="molecule type" value="Genomic_DNA"/>
</dbReference>
<dbReference type="Proteomes" id="UP000663832">
    <property type="component" value="Unassembled WGS sequence"/>
</dbReference>
<dbReference type="InterPro" id="IPR036415">
    <property type="entry name" value="Lamin_tail_dom_sf"/>
</dbReference>
<sequence length="527" mass="59233">MATGGNIDLQQSTRVSDIVNEPQDMLVPIRGYENMPIVSLEKAVTPLILILPEIQDYAYVAKRRCKSVPPDGLTQDESAALTLYSMEWTPHDKCLYFVLNATLRTEDRRKLKPWFSYLKLILTALEKLPSIRCHVFRGVNLDLTNLYTQGKTFIWWGFSSCTTSLEVLENKQFLDKTDQRTLFTIECDSGKDISRHSYYQSENEVLLLPARQFFVVGCLQLAPDLHTIQLKETKAPITLLQPVMNQSVQINPIPNSTATKSKNPITKFRKILTRSRSQSQIQQNPSPSNHTVPSTPTIPNAVPLKADQILTPSQTNQVPTQSQMKPNVREEEYAYGYEYSSHTPILIPTPKFSSSSSSSFKSSNSSSSSSFKSSNSSSSSYQCQTESTVGGASAGRIYFRASNVSTSQMTEQSAQGDIAFERIDPQRDFIAIKNAAAICNDQAMKNWTIRRKIDFKEDIVYRFPDNFVLQSGSRICIFSRYGSIGLVNQKEALVADNIPTWGTGSHMVTRLLDANGHENAFYDEKFQ</sequence>
<evidence type="ECO:0000256" key="2">
    <source>
        <dbReference type="ARBA" id="ARBA00009558"/>
    </source>
</evidence>
<feature type="region of interest" description="Disordered" evidence="10">
    <location>
        <begin position="351"/>
        <end position="383"/>
    </location>
</feature>
<organism evidence="13 14">
    <name type="scientific">Adineta steineri</name>
    <dbReference type="NCBI Taxonomy" id="433720"/>
    <lineage>
        <taxon>Eukaryota</taxon>
        <taxon>Metazoa</taxon>
        <taxon>Spiralia</taxon>
        <taxon>Gnathifera</taxon>
        <taxon>Rotifera</taxon>
        <taxon>Eurotatoria</taxon>
        <taxon>Bdelloidea</taxon>
        <taxon>Adinetida</taxon>
        <taxon>Adinetidae</taxon>
        <taxon>Adineta</taxon>
    </lineage>
</organism>
<evidence type="ECO:0000256" key="10">
    <source>
        <dbReference type="SAM" id="MobiDB-lite"/>
    </source>
</evidence>
<feature type="compositionally biased region" description="Low complexity" evidence="10">
    <location>
        <begin position="274"/>
        <end position="289"/>
    </location>
</feature>
<evidence type="ECO:0000313" key="12">
    <source>
        <dbReference type="EMBL" id="CAF1500120.1"/>
    </source>
</evidence>
<dbReference type="InterPro" id="IPR001322">
    <property type="entry name" value="Lamin_tail_dom"/>
</dbReference>
<dbReference type="GO" id="GO:0090435">
    <property type="term" value="P:protein localization to nuclear envelope"/>
    <property type="evidence" value="ECO:0007669"/>
    <property type="project" value="TreeGrafter"/>
</dbReference>
<dbReference type="AlphaFoldDB" id="A0A816EAV4"/>
<keyword evidence="5" id="KW-0548">Nucleotidyltransferase</keyword>
<dbReference type="PANTHER" id="PTHR45721:SF11">
    <property type="entry name" value="LAMIN DM0-RELATED"/>
    <property type="match status" value="1"/>
</dbReference>